<keyword evidence="3 9" id="KW-0132">Cell division</keyword>
<dbReference type="PANTHER" id="PTHR30349:SF77">
    <property type="entry name" value="TYROSINE RECOMBINASE XERC"/>
    <property type="match status" value="1"/>
</dbReference>
<feature type="domain" description="Core-binding (CB)" evidence="12">
    <location>
        <begin position="15"/>
        <end position="101"/>
    </location>
</feature>
<evidence type="ECO:0000313" key="14">
    <source>
        <dbReference type="Proteomes" id="UP001602013"/>
    </source>
</evidence>
<dbReference type="SUPFAM" id="SSF47823">
    <property type="entry name" value="lambda integrase-like, N-terminal domain"/>
    <property type="match status" value="1"/>
</dbReference>
<comment type="subunit">
    <text evidence="9">Forms a cyclic heterotetrameric complex composed of two molecules of XerC and two molecules of XerD.</text>
</comment>
<feature type="active site" evidence="9">
    <location>
        <position position="324"/>
    </location>
</feature>
<dbReference type="Gene3D" id="1.10.443.10">
    <property type="entry name" value="Intergrase catalytic core"/>
    <property type="match status" value="1"/>
</dbReference>
<dbReference type="InterPro" id="IPR010998">
    <property type="entry name" value="Integrase_recombinase_N"/>
</dbReference>
<organism evidence="13 14">
    <name type="scientific">Microtetraspora malaysiensis</name>
    <dbReference type="NCBI Taxonomy" id="161358"/>
    <lineage>
        <taxon>Bacteria</taxon>
        <taxon>Bacillati</taxon>
        <taxon>Actinomycetota</taxon>
        <taxon>Actinomycetes</taxon>
        <taxon>Streptosporangiales</taxon>
        <taxon>Streptosporangiaceae</taxon>
        <taxon>Microtetraspora</taxon>
    </lineage>
</organism>
<feature type="active site" evidence="9">
    <location>
        <position position="350"/>
    </location>
</feature>
<keyword evidence="6 9" id="KW-0238">DNA-binding</keyword>
<evidence type="ECO:0000313" key="13">
    <source>
        <dbReference type="EMBL" id="MFF3666780.1"/>
    </source>
</evidence>
<keyword evidence="8 9" id="KW-0131">Cell cycle</keyword>
<dbReference type="InterPro" id="IPR023009">
    <property type="entry name" value="Tyrosine_recombinase_XerC/XerD"/>
</dbReference>
<feature type="active site" evidence="9">
    <location>
        <position position="253"/>
    </location>
</feature>
<dbReference type="PANTHER" id="PTHR30349">
    <property type="entry name" value="PHAGE INTEGRASE-RELATED"/>
    <property type="match status" value="1"/>
</dbReference>
<comment type="subcellular location">
    <subcellularLocation>
        <location evidence="1 9">Cytoplasm</location>
    </subcellularLocation>
</comment>
<reference evidence="13 14" key="1">
    <citation type="submission" date="2024-10" db="EMBL/GenBank/DDBJ databases">
        <title>The Natural Products Discovery Center: Release of the First 8490 Sequenced Strains for Exploring Actinobacteria Biosynthetic Diversity.</title>
        <authorList>
            <person name="Kalkreuter E."/>
            <person name="Kautsar S.A."/>
            <person name="Yang D."/>
            <person name="Bader C.D."/>
            <person name="Teijaro C.N."/>
            <person name="Fluegel L."/>
            <person name="Davis C.M."/>
            <person name="Simpson J.R."/>
            <person name="Lauterbach L."/>
            <person name="Steele A.D."/>
            <person name="Gui C."/>
            <person name="Meng S."/>
            <person name="Li G."/>
            <person name="Viehrig K."/>
            <person name="Ye F."/>
            <person name="Su P."/>
            <person name="Kiefer A.F."/>
            <person name="Nichols A."/>
            <person name="Cepeda A.J."/>
            <person name="Yan W."/>
            <person name="Fan B."/>
            <person name="Jiang Y."/>
            <person name="Adhikari A."/>
            <person name="Zheng C.-J."/>
            <person name="Schuster L."/>
            <person name="Cowan T.M."/>
            <person name="Smanski M.J."/>
            <person name="Chevrette M.G."/>
            <person name="De Carvalho L.P.S."/>
            <person name="Shen B."/>
        </authorList>
    </citation>
    <scope>NUCLEOTIDE SEQUENCE [LARGE SCALE GENOMIC DNA]</scope>
    <source>
        <strain evidence="13 14">NPDC002173</strain>
    </source>
</reference>
<evidence type="ECO:0000256" key="8">
    <source>
        <dbReference type="ARBA" id="ARBA00023306"/>
    </source>
</evidence>
<accession>A0ABW6SSV4</accession>
<dbReference type="RefSeq" id="WP_387411464.1">
    <property type="nucleotide sequence ID" value="NZ_JBIASD010000008.1"/>
</dbReference>
<evidence type="ECO:0000256" key="7">
    <source>
        <dbReference type="ARBA" id="ARBA00023172"/>
    </source>
</evidence>
<feature type="active site" description="O-(3'-phospho-DNA)-tyrosine intermediate" evidence="9">
    <location>
        <position position="359"/>
    </location>
</feature>
<feature type="active site" evidence="9">
    <location>
        <position position="229"/>
    </location>
</feature>
<dbReference type="Gene3D" id="1.10.150.130">
    <property type="match status" value="1"/>
</dbReference>
<dbReference type="CDD" id="cd00798">
    <property type="entry name" value="INT_XerDC_C"/>
    <property type="match status" value="1"/>
</dbReference>
<dbReference type="Pfam" id="PF00589">
    <property type="entry name" value="Phage_integrase"/>
    <property type="match status" value="1"/>
</dbReference>
<dbReference type="InterPro" id="IPR002104">
    <property type="entry name" value="Integrase_catalytic"/>
</dbReference>
<dbReference type="PROSITE" id="PS51898">
    <property type="entry name" value="TYR_RECOMBINASE"/>
    <property type="match status" value="1"/>
</dbReference>
<evidence type="ECO:0000256" key="2">
    <source>
        <dbReference type="ARBA" id="ARBA00022490"/>
    </source>
</evidence>
<feature type="active site" evidence="9">
    <location>
        <position position="327"/>
    </location>
</feature>
<evidence type="ECO:0000256" key="6">
    <source>
        <dbReference type="ARBA" id="ARBA00023125"/>
    </source>
</evidence>
<comment type="similarity">
    <text evidence="9">Belongs to the 'phage' integrase family. XerC subfamily.</text>
</comment>
<dbReference type="InterPro" id="IPR050090">
    <property type="entry name" value="Tyrosine_recombinase_XerCD"/>
</dbReference>
<dbReference type="EMBL" id="JBIASD010000008">
    <property type="protein sequence ID" value="MFF3666780.1"/>
    <property type="molecule type" value="Genomic_DNA"/>
</dbReference>
<dbReference type="InterPro" id="IPR044068">
    <property type="entry name" value="CB"/>
</dbReference>
<evidence type="ECO:0000256" key="4">
    <source>
        <dbReference type="ARBA" id="ARBA00022829"/>
    </source>
</evidence>
<keyword evidence="14" id="KW-1185">Reference proteome</keyword>
<feature type="domain" description="Tyr recombinase" evidence="11">
    <location>
        <begin position="187"/>
        <end position="372"/>
    </location>
</feature>
<comment type="function">
    <text evidence="9">Site-specific tyrosine recombinase, which acts by catalyzing the cutting and rejoining of the recombining DNA molecules. The XerC-XerD complex is essential to convert dimers of the bacterial chromosome into monomers to permit their segregation at cell division. It also contributes to the segregational stability of plasmids.</text>
</comment>
<keyword evidence="4 9" id="KW-0159">Chromosome partition</keyword>
<protein>
    <recommendedName>
        <fullName evidence="9">Tyrosine recombinase XerC</fullName>
    </recommendedName>
</protein>
<comment type="caution">
    <text evidence="13">The sequence shown here is derived from an EMBL/GenBank/DDBJ whole genome shotgun (WGS) entry which is preliminary data.</text>
</comment>
<dbReference type="PROSITE" id="PS51900">
    <property type="entry name" value="CB"/>
    <property type="match status" value="1"/>
</dbReference>
<gene>
    <name evidence="9" type="primary">xerC</name>
    <name evidence="13" type="ORF">ACFYXI_14375</name>
</gene>
<feature type="compositionally biased region" description="Low complexity" evidence="10">
    <location>
        <begin position="144"/>
        <end position="166"/>
    </location>
</feature>
<evidence type="ECO:0000259" key="12">
    <source>
        <dbReference type="PROSITE" id="PS51900"/>
    </source>
</evidence>
<keyword evidence="2 9" id="KW-0963">Cytoplasm</keyword>
<dbReference type="InterPro" id="IPR004107">
    <property type="entry name" value="Integrase_SAM-like_N"/>
</dbReference>
<dbReference type="SUPFAM" id="SSF56349">
    <property type="entry name" value="DNA breaking-rejoining enzymes"/>
    <property type="match status" value="1"/>
</dbReference>
<sequence length="378" mass="40716">MADGARSGALPSPSGAFESVLAEFERHLRVERDLSPHTVRAYVGDVTALLGHLHATGHDSLDALDITVLREWLGGQHQAGRSRATLARRSACARVFTAFCHRRGWTATDPGLLLGTAKPPRHLPVVLDQDEARALLDRSDAARGRLSSPIETPSAASSPATAPGGALVPASVEPTADESVPVLGVRRTGDREDRGTPQAERTGARRAVDGPKELRDIAMLELLYATGMRVGELCGLDVDDVDRDRNTVRVLGKGRKERVVPFGLPALRALDAWCVRGRPLLLREGSGPALFLGARGGRIDQGTVRRVVHARLAELEDAPDMGPHGLRHTAATHLLEGGADLRTVQEMLGHASLATTQIYTHVSIERLRKVYRQAHPRA</sequence>
<dbReference type="InterPro" id="IPR011010">
    <property type="entry name" value="DNA_brk_join_enz"/>
</dbReference>
<feature type="region of interest" description="Disordered" evidence="10">
    <location>
        <begin position="142"/>
        <end position="208"/>
    </location>
</feature>
<dbReference type="Proteomes" id="UP001602013">
    <property type="component" value="Unassembled WGS sequence"/>
</dbReference>
<evidence type="ECO:0000256" key="5">
    <source>
        <dbReference type="ARBA" id="ARBA00022908"/>
    </source>
</evidence>
<evidence type="ECO:0000256" key="3">
    <source>
        <dbReference type="ARBA" id="ARBA00022618"/>
    </source>
</evidence>
<evidence type="ECO:0000256" key="9">
    <source>
        <dbReference type="HAMAP-Rule" id="MF_01808"/>
    </source>
</evidence>
<keyword evidence="5 9" id="KW-0229">DNA integration</keyword>
<dbReference type="Pfam" id="PF02899">
    <property type="entry name" value="Phage_int_SAM_1"/>
    <property type="match status" value="1"/>
</dbReference>
<dbReference type="HAMAP" id="MF_01808">
    <property type="entry name" value="Recomb_XerC_XerD"/>
    <property type="match status" value="1"/>
</dbReference>
<evidence type="ECO:0000259" key="11">
    <source>
        <dbReference type="PROSITE" id="PS51898"/>
    </source>
</evidence>
<evidence type="ECO:0000256" key="1">
    <source>
        <dbReference type="ARBA" id="ARBA00004496"/>
    </source>
</evidence>
<keyword evidence="7 9" id="KW-0233">DNA recombination</keyword>
<proteinExistence type="inferred from homology"/>
<name>A0ABW6SSV4_9ACTN</name>
<evidence type="ECO:0000256" key="10">
    <source>
        <dbReference type="SAM" id="MobiDB-lite"/>
    </source>
</evidence>
<dbReference type="InterPro" id="IPR013762">
    <property type="entry name" value="Integrase-like_cat_sf"/>
</dbReference>